<keyword evidence="3" id="KW-1185">Reference proteome</keyword>
<dbReference type="InterPro" id="IPR029060">
    <property type="entry name" value="PIN-like_dom_sf"/>
</dbReference>
<dbReference type="Pfam" id="PF01850">
    <property type="entry name" value="PIN"/>
    <property type="match status" value="1"/>
</dbReference>
<dbReference type="PANTHER" id="PTHR39664:SF2">
    <property type="entry name" value="NUCLEIC ACID-BINDING PROTEIN, CONTAINING PIN DOMAIN-RELATED"/>
    <property type="match status" value="1"/>
</dbReference>
<organism evidence="2 3">
    <name type="scientific">Acidianus infernus</name>
    <dbReference type="NCBI Taxonomy" id="12915"/>
    <lineage>
        <taxon>Archaea</taxon>
        <taxon>Thermoproteota</taxon>
        <taxon>Thermoprotei</taxon>
        <taxon>Sulfolobales</taxon>
        <taxon>Sulfolobaceae</taxon>
        <taxon>Acidianus</taxon>
    </lineage>
</organism>
<dbReference type="InterPro" id="IPR002716">
    <property type="entry name" value="PIN_dom"/>
</dbReference>
<protein>
    <submittedName>
        <fullName evidence="2">PIN domain-containing protein</fullName>
    </submittedName>
</protein>
<accession>A0A6A9QKS5</accession>
<reference evidence="2 3" key="1">
    <citation type="submission" date="2019-10" db="EMBL/GenBank/DDBJ databases">
        <title>Genome Sequences from Six Type Strain Members of the Archaeal Family Sulfolobaceae: Acidianus ambivalens, Acidianus infernus, Metallosphaera prunae, Stygiolobus azoricus, Sulfolobus metallicus, and Sulfurisphaera ohwakuensis.</title>
        <authorList>
            <person name="Counts J.A."/>
            <person name="Kelly R.M."/>
        </authorList>
    </citation>
    <scope>NUCLEOTIDE SEQUENCE [LARGE SCALE GENOMIC DNA]</scope>
    <source>
        <strain evidence="2 3">DSM 3191</strain>
    </source>
</reference>
<evidence type="ECO:0000313" key="3">
    <source>
        <dbReference type="Proteomes" id="UP000440125"/>
    </source>
</evidence>
<dbReference type="PANTHER" id="PTHR39664">
    <property type="match status" value="1"/>
</dbReference>
<name>A0A6A9QKS5_ACIIN</name>
<dbReference type="AlphaFoldDB" id="A0A6A9QKS5"/>
<proteinExistence type="predicted"/>
<evidence type="ECO:0000259" key="1">
    <source>
        <dbReference type="Pfam" id="PF01850"/>
    </source>
</evidence>
<sequence>MVYEFLWVLAKLTPNVSLIETKIKELREFEIICESPETILNGIKMLKEDGKPLKMLNDYIILALAKELKGNLATYDEKLRKTAEKHGVKTIP</sequence>
<evidence type="ECO:0000313" key="2">
    <source>
        <dbReference type="EMBL" id="MUM65836.1"/>
    </source>
</evidence>
<feature type="domain" description="PIN" evidence="1">
    <location>
        <begin position="2"/>
        <end position="84"/>
    </location>
</feature>
<dbReference type="Proteomes" id="UP000440125">
    <property type="component" value="Unassembled WGS sequence"/>
</dbReference>
<dbReference type="EMBL" id="WFIY01000004">
    <property type="protein sequence ID" value="MUM65836.1"/>
    <property type="molecule type" value="Genomic_DNA"/>
</dbReference>
<dbReference type="Gene3D" id="3.40.50.1010">
    <property type="entry name" value="5'-nuclease"/>
    <property type="match status" value="1"/>
</dbReference>
<gene>
    <name evidence="2" type="ORF">D1867_11440</name>
</gene>
<comment type="caution">
    <text evidence="2">The sequence shown here is derived from an EMBL/GenBank/DDBJ whole genome shotgun (WGS) entry which is preliminary data.</text>
</comment>
<dbReference type="SUPFAM" id="SSF88723">
    <property type="entry name" value="PIN domain-like"/>
    <property type="match status" value="1"/>
</dbReference>